<gene>
    <name evidence="2" type="ORF">HD596_009929</name>
</gene>
<organism evidence="2 3">
    <name type="scientific">Nonomuraea jabiensis</name>
    <dbReference type="NCBI Taxonomy" id="882448"/>
    <lineage>
        <taxon>Bacteria</taxon>
        <taxon>Bacillati</taxon>
        <taxon>Actinomycetota</taxon>
        <taxon>Actinomycetes</taxon>
        <taxon>Streptosporangiales</taxon>
        <taxon>Streptosporangiaceae</taxon>
        <taxon>Nonomuraea</taxon>
    </lineage>
</organism>
<keyword evidence="3" id="KW-1185">Reference proteome</keyword>
<proteinExistence type="predicted"/>
<evidence type="ECO:0000313" key="2">
    <source>
        <dbReference type="EMBL" id="MBB5783173.1"/>
    </source>
</evidence>
<dbReference type="RefSeq" id="WP_185079478.1">
    <property type="nucleotide sequence ID" value="NZ_JACHMB010000001.1"/>
</dbReference>
<evidence type="ECO:0000256" key="1">
    <source>
        <dbReference type="SAM" id="MobiDB-lite"/>
    </source>
</evidence>
<dbReference type="Proteomes" id="UP000579153">
    <property type="component" value="Unassembled WGS sequence"/>
</dbReference>
<protein>
    <submittedName>
        <fullName evidence="2">Uncharacterized protein</fullName>
    </submittedName>
</protein>
<sequence length="164" mass="18135">MSRLERDDPVEQLMHRHKRTALVQLQGVEVPGGLDGHVEVAREPGVPYRFHHHTDGTVAITPGSLGEQQVVRSPERTVPGPGCRQHPDEPGTRNGAGDVRHRPLGQGTGGVELPGLCGRCGRRHRRPYEGADNARTAMEAYLVWEFGLVGQLERDGTHHFRVVR</sequence>
<name>A0A7W9GGB9_9ACTN</name>
<reference evidence="2 3" key="1">
    <citation type="submission" date="2020-08" db="EMBL/GenBank/DDBJ databases">
        <title>Sequencing the genomes of 1000 actinobacteria strains.</title>
        <authorList>
            <person name="Klenk H.-P."/>
        </authorList>
    </citation>
    <scope>NUCLEOTIDE SEQUENCE [LARGE SCALE GENOMIC DNA]</scope>
    <source>
        <strain evidence="2 3">DSM 45507</strain>
    </source>
</reference>
<accession>A0A7W9GGB9</accession>
<dbReference type="EMBL" id="JACHMB010000001">
    <property type="protein sequence ID" value="MBB5783173.1"/>
    <property type="molecule type" value="Genomic_DNA"/>
</dbReference>
<comment type="caution">
    <text evidence="2">The sequence shown here is derived from an EMBL/GenBank/DDBJ whole genome shotgun (WGS) entry which is preliminary data.</text>
</comment>
<feature type="region of interest" description="Disordered" evidence="1">
    <location>
        <begin position="74"/>
        <end position="98"/>
    </location>
</feature>
<evidence type="ECO:0000313" key="3">
    <source>
        <dbReference type="Proteomes" id="UP000579153"/>
    </source>
</evidence>
<dbReference type="AlphaFoldDB" id="A0A7W9GGB9"/>